<reference evidence="2 4" key="2">
    <citation type="submission" date="2018-06" db="EMBL/GenBank/DDBJ databases">
        <authorList>
            <consortium name="Pathogen Informatics"/>
            <person name="Doyle S."/>
        </authorList>
    </citation>
    <scope>NUCLEOTIDE SEQUENCE [LARGE SCALE GENOMIC DNA]</scope>
    <source>
        <strain evidence="2 4">NCTC13560</strain>
    </source>
</reference>
<evidence type="ECO:0000313" key="2">
    <source>
        <dbReference type="EMBL" id="SUX43490.1"/>
    </source>
</evidence>
<keyword evidence="3" id="KW-1185">Reference proteome</keyword>
<dbReference type="Proteomes" id="UP000255231">
    <property type="component" value="Unassembled WGS sequence"/>
</dbReference>
<proteinExistence type="predicted"/>
<name>A0A381FA84_9FLAO</name>
<dbReference type="EMBL" id="FTMF01000015">
    <property type="protein sequence ID" value="SIR24601.1"/>
    <property type="molecule type" value="Genomic_DNA"/>
</dbReference>
<dbReference type="Proteomes" id="UP000185725">
    <property type="component" value="Unassembled WGS sequence"/>
</dbReference>
<gene>
    <name evidence="2" type="ORF">NCTC13560_02048</name>
    <name evidence="1" type="ORF">SAMN05421682_115103</name>
</gene>
<evidence type="ECO:0000313" key="3">
    <source>
        <dbReference type="Proteomes" id="UP000185725"/>
    </source>
</evidence>
<sequence length="38" mass="4515">MKNLISIWNEKEQRFVSASIEKSKVKISFLHRLISLIK</sequence>
<evidence type="ECO:0000313" key="1">
    <source>
        <dbReference type="EMBL" id="SIR24601.1"/>
    </source>
</evidence>
<dbReference type="EMBL" id="UFVS01000001">
    <property type="protein sequence ID" value="SUX43490.1"/>
    <property type="molecule type" value="Genomic_DNA"/>
</dbReference>
<organism evidence="2 4">
    <name type="scientific">Chryseobacterium indoltheticum</name>
    <dbReference type="NCBI Taxonomy" id="254"/>
    <lineage>
        <taxon>Bacteria</taxon>
        <taxon>Pseudomonadati</taxon>
        <taxon>Bacteroidota</taxon>
        <taxon>Flavobacteriia</taxon>
        <taxon>Flavobacteriales</taxon>
        <taxon>Weeksellaceae</taxon>
        <taxon>Chryseobacterium group</taxon>
        <taxon>Chryseobacterium</taxon>
    </lineage>
</organism>
<accession>A0A381FA84</accession>
<dbReference type="AlphaFoldDB" id="A0A381FA84"/>
<protein>
    <submittedName>
        <fullName evidence="2">Uncharacterized protein</fullName>
    </submittedName>
</protein>
<reference evidence="1 3" key="1">
    <citation type="submission" date="2017-01" db="EMBL/GenBank/DDBJ databases">
        <authorList>
            <person name="Varghese N."/>
            <person name="Submissions S."/>
        </authorList>
    </citation>
    <scope>NUCLEOTIDE SEQUENCE [LARGE SCALE GENOMIC DNA]</scope>
    <source>
        <strain evidence="1 3">ATCC 27950</strain>
    </source>
</reference>
<evidence type="ECO:0000313" key="4">
    <source>
        <dbReference type="Proteomes" id="UP000255231"/>
    </source>
</evidence>